<dbReference type="EMBL" id="JADQDP010000004">
    <property type="protein sequence ID" value="MBF9143316.1"/>
    <property type="molecule type" value="Genomic_DNA"/>
</dbReference>
<keyword evidence="2" id="KW-1185">Reference proteome</keyword>
<dbReference type="RefSeq" id="WP_196287678.1">
    <property type="nucleotide sequence ID" value="NZ_JADQDP010000004.1"/>
</dbReference>
<organism evidence="1 2">
    <name type="scientific">Hymenobacter properus</name>
    <dbReference type="NCBI Taxonomy" id="2791026"/>
    <lineage>
        <taxon>Bacteria</taxon>
        <taxon>Pseudomonadati</taxon>
        <taxon>Bacteroidota</taxon>
        <taxon>Cytophagia</taxon>
        <taxon>Cytophagales</taxon>
        <taxon>Hymenobacteraceae</taxon>
        <taxon>Hymenobacter</taxon>
    </lineage>
</organism>
<reference evidence="1 2" key="1">
    <citation type="submission" date="2020-11" db="EMBL/GenBank/DDBJ databases">
        <authorList>
            <person name="Kim M.K."/>
        </authorList>
    </citation>
    <scope>NUCLEOTIDE SEQUENCE [LARGE SCALE GENOMIC DNA]</scope>
    <source>
        <strain evidence="1 2">BT439</strain>
    </source>
</reference>
<proteinExistence type="predicted"/>
<evidence type="ECO:0000313" key="2">
    <source>
        <dbReference type="Proteomes" id="UP000645610"/>
    </source>
</evidence>
<dbReference type="Proteomes" id="UP000645610">
    <property type="component" value="Unassembled WGS sequence"/>
</dbReference>
<evidence type="ECO:0000313" key="1">
    <source>
        <dbReference type="EMBL" id="MBF9143316.1"/>
    </source>
</evidence>
<protein>
    <submittedName>
        <fullName evidence="1">Uncharacterized protein</fullName>
    </submittedName>
</protein>
<gene>
    <name evidence="1" type="ORF">I2I01_16840</name>
</gene>
<comment type="caution">
    <text evidence="1">The sequence shown here is derived from an EMBL/GenBank/DDBJ whole genome shotgun (WGS) entry which is preliminary data.</text>
</comment>
<dbReference type="AlphaFoldDB" id="A0A931BIV5"/>
<name>A0A931BIV5_9BACT</name>
<accession>A0A931BIV5</accession>
<sequence length="104" mass="11102">MPFNGTEGNEISLSRAAEMTKAYREANPGKTQCTFVGANILRKLLEQPNSQGIRFYFALNGETTSLVAVSANEQEDDLIGDGYLVADEGTSGPPTMGISNVLNS</sequence>